<evidence type="ECO:0008006" key="5">
    <source>
        <dbReference type="Google" id="ProtNLM"/>
    </source>
</evidence>
<keyword evidence="2" id="KW-0812">Transmembrane</keyword>
<proteinExistence type="predicted"/>
<feature type="compositionally biased region" description="Basic and acidic residues" evidence="1">
    <location>
        <begin position="515"/>
        <end position="528"/>
    </location>
</feature>
<dbReference type="EMBL" id="CCYA01000391">
    <property type="protein sequence ID" value="CEH16777.1"/>
    <property type="molecule type" value="Genomic_DNA"/>
</dbReference>
<dbReference type="AlphaFoldDB" id="A0A0P1BKS4"/>
<evidence type="ECO:0000256" key="2">
    <source>
        <dbReference type="SAM" id="Phobius"/>
    </source>
</evidence>
<evidence type="ECO:0000256" key="1">
    <source>
        <dbReference type="SAM" id="MobiDB-lite"/>
    </source>
</evidence>
<organism evidence="3 4">
    <name type="scientific">Ceraceosorus bombacis</name>
    <dbReference type="NCBI Taxonomy" id="401625"/>
    <lineage>
        <taxon>Eukaryota</taxon>
        <taxon>Fungi</taxon>
        <taxon>Dikarya</taxon>
        <taxon>Basidiomycota</taxon>
        <taxon>Ustilaginomycotina</taxon>
        <taxon>Exobasidiomycetes</taxon>
        <taxon>Ceraceosorales</taxon>
        <taxon>Ceraceosoraceae</taxon>
        <taxon>Ceraceosorus</taxon>
    </lineage>
</organism>
<feature type="transmembrane region" description="Helical" evidence="2">
    <location>
        <begin position="650"/>
        <end position="670"/>
    </location>
</feature>
<reference evidence="3 4" key="1">
    <citation type="submission" date="2014-09" db="EMBL/GenBank/DDBJ databases">
        <authorList>
            <person name="Magalhaes I.L.F."/>
            <person name="Oliveira U."/>
            <person name="Santos F.R."/>
            <person name="Vidigal T.H.D.A."/>
            <person name="Brescovit A.D."/>
            <person name="Santos A.J."/>
        </authorList>
    </citation>
    <scope>NUCLEOTIDE SEQUENCE [LARGE SCALE GENOMIC DNA]</scope>
</reference>
<protein>
    <recommendedName>
        <fullName evidence="5">Transmembrane protein</fullName>
    </recommendedName>
</protein>
<name>A0A0P1BKS4_9BASI</name>
<evidence type="ECO:0000313" key="4">
    <source>
        <dbReference type="Proteomes" id="UP000054845"/>
    </source>
</evidence>
<sequence length="704" mass="75788">MNTSSSDPSAVILARSIISIAKDISSRQASLTLTDSESSTEVNANGTLSSASNGTASLFTRALPVTTSSVPALQATCLALLLLASLFVASDLLWGLVRLAKYLWSCEGGQSKYNQRSKWSAWRPLYALFSLSALACNSAAILHRLILSNDGERNAEILESAAFGMGALVFLFLIGISAPTKDTRRTSPWLVKFNNALLALALMSAALGSTALLVLTSRSNFSAWSAVQASLAALLDAANSDIFGGACSDTDPVCSPNALTDRLQALANAIERVDYVKGGILGVLLLLLLLINLRAQRNCTLSARSAEEEATRLAVRLSQSRRGSAFSFTGPHDEMSNAMRCGPADRFTDSTHPARIAAARLARSRRSRRPSELLRSDSGSSYGSIEKQGGAVDVPGGFKEDWYVDMNDQAPRMAYHGEKMDRAGSWDARELRPGDLTSLSNDSNHATLDFGAGLGIIIRSPDAALFSNPYDDGRAEFERRRSALSNGTTNGIKLDTEDLFGAELARLFGSNRAQDRKVTGIERSERASYRNHHHGVQERSSKVQLASSKSCDASGQGANRNGETIHAFSRGMQEQKKSSMRMSRQSTLRSTRSAQSSLSCASLGTVMSDVPILPAWEADGLYVSHIHCSSLSNGSAALASSKHVARRRRLRLDLILALIILAILAILQFLKFAAGDDLALGLRPTLQLVEQDDDEDRGHRVFLA</sequence>
<keyword evidence="2" id="KW-0472">Membrane</keyword>
<dbReference type="Proteomes" id="UP000054845">
    <property type="component" value="Unassembled WGS sequence"/>
</dbReference>
<feature type="transmembrane region" description="Helical" evidence="2">
    <location>
        <begin position="125"/>
        <end position="145"/>
    </location>
</feature>
<keyword evidence="4" id="KW-1185">Reference proteome</keyword>
<feature type="region of interest" description="Disordered" evidence="1">
    <location>
        <begin position="515"/>
        <end position="545"/>
    </location>
</feature>
<evidence type="ECO:0000313" key="3">
    <source>
        <dbReference type="EMBL" id="CEH16777.1"/>
    </source>
</evidence>
<feature type="transmembrane region" description="Helical" evidence="2">
    <location>
        <begin position="72"/>
        <end position="94"/>
    </location>
</feature>
<keyword evidence="2" id="KW-1133">Transmembrane helix</keyword>
<feature type="transmembrane region" description="Helical" evidence="2">
    <location>
        <begin position="275"/>
        <end position="295"/>
    </location>
</feature>
<accession>A0A0P1BKS4</accession>
<dbReference type="OrthoDB" id="10355974at2759"/>
<feature type="region of interest" description="Disordered" evidence="1">
    <location>
        <begin position="361"/>
        <end position="390"/>
    </location>
</feature>
<feature type="transmembrane region" description="Helical" evidence="2">
    <location>
        <begin position="196"/>
        <end position="215"/>
    </location>
</feature>
<feature type="transmembrane region" description="Helical" evidence="2">
    <location>
        <begin position="157"/>
        <end position="176"/>
    </location>
</feature>